<protein>
    <recommendedName>
        <fullName evidence="5">IST1-like protein</fullName>
    </recommendedName>
</protein>
<evidence type="ECO:0000256" key="2">
    <source>
        <dbReference type="SAM" id="MobiDB-lite"/>
    </source>
</evidence>
<dbReference type="AlphaFoldDB" id="A0A022PRX4"/>
<dbReference type="Pfam" id="PF03398">
    <property type="entry name" value="Ist1"/>
    <property type="match status" value="1"/>
</dbReference>
<dbReference type="FunFam" id="1.20.1260.60:FF:000002">
    <property type="entry name" value="Vacuolar protein sorting-associated protein IST1"/>
    <property type="match status" value="1"/>
</dbReference>
<feature type="region of interest" description="Disordered" evidence="2">
    <location>
        <begin position="220"/>
        <end position="268"/>
    </location>
</feature>
<dbReference type="GO" id="GO:0015031">
    <property type="term" value="P:protein transport"/>
    <property type="evidence" value="ECO:0007669"/>
    <property type="project" value="InterPro"/>
</dbReference>
<feature type="compositionally biased region" description="Polar residues" evidence="2">
    <location>
        <begin position="291"/>
        <end position="304"/>
    </location>
</feature>
<feature type="region of interest" description="Disordered" evidence="2">
    <location>
        <begin position="350"/>
        <end position="472"/>
    </location>
</feature>
<evidence type="ECO:0000256" key="1">
    <source>
        <dbReference type="ARBA" id="ARBA00005536"/>
    </source>
</evidence>
<feature type="compositionally biased region" description="Basic and acidic residues" evidence="2">
    <location>
        <begin position="256"/>
        <end position="266"/>
    </location>
</feature>
<accession>A0A022PRX4</accession>
<sequence length="582" mass="66221">MLDGILGRGFSVKCKSLIKTIRARIDVVRRRVEAKQRFLREDLAKLLSNGLDINAYGRTEEYLAGLNLLCLYDVVEQYCECIVKQLSRMQKQGECPEECREAVASLIYAAARFSDLPELRELRDTFQQRYGHCLEVFVNQKFVENLSSRPPSNEKRLQVLQDIASEFSIKWHSSGFQRRLAATHSVVIQQVDVQKADIVKQSSRILDEKRIIHSYGETNVSRKDEDESNHHIIKRNETTDYREKSVLKRGGGSRLQGDDGIKHSYPADKGGAQLKVESRNRAFHEKVLDNNVDTGSTTRSNRSCNPRKGESTEYPGKTENVISYNCSNQDNAMNSISKRLDEGSDRFKSCASYTIPPPPYVRSKDDIPCPPYTKPKEDKDRHTRSSKHAGFDMDEDDTGNTKTEKNVAPTKVKNYDRGKEVDYQIPLPKPRSIQRKHHKSSSNYIVEDVGGVNRSSSSRRKDRSRKDDEERMMDKMLIHYSKKQSSYDEVKLRNKLSAKPSHVRTSDDGESSISQSRDADYRELGLFPPPSRSVSLPTALPESEKVLSRANTFQADNQAPHVHPKLPDYDDLAARFAALKGT</sequence>
<dbReference type="STRING" id="4155.A0A022PRX4"/>
<dbReference type="Gene3D" id="1.20.1260.60">
    <property type="entry name" value="Vacuolar protein sorting-associated protein Ist1"/>
    <property type="match status" value="1"/>
</dbReference>
<gene>
    <name evidence="3" type="ORF">MIMGU_mgv1a003486mg</name>
</gene>
<feature type="compositionally biased region" description="Basic and acidic residues" evidence="2">
    <location>
        <begin position="220"/>
        <end position="246"/>
    </location>
</feature>
<evidence type="ECO:0000313" key="3">
    <source>
        <dbReference type="EMBL" id="EYU18264.1"/>
    </source>
</evidence>
<keyword evidence="4" id="KW-1185">Reference proteome</keyword>
<evidence type="ECO:0008006" key="5">
    <source>
        <dbReference type="Google" id="ProtNLM"/>
    </source>
</evidence>
<feature type="region of interest" description="Disordered" evidence="2">
    <location>
        <begin position="290"/>
        <end position="316"/>
    </location>
</feature>
<dbReference type="Proteomes" id="UP000030748">
    <property type="component" value="Unassembled WGS sequence"/>
</dbReference>
<name>A0A022PRX4_ERYGU</name>
<dbReference type="PANTHER" id="PTHR12161">
    <property type="entry name" value="IST1 FAMILY MEMBER"/>
    <property type="match status" value="1"/>
</dbReference>
<evidence type="ECO:0000313" key="4">
    <source>
        <dbReference type="Proteomes" id="UP000030748"/>
    </source>
</evidence>
<comment type="similarity">
    <text evidence="1">Belongs to the IST1 family.</text>
</comment>
<dbReference type="GO" id="GO:0008104">
    <property type="term" value="P:intracellular protein localization"/>
    <property type="evidence" value="ECO:0000318"/>
    <property type="project" value="GO_Central"/>
</dbReference>
<dbReference type="PhylomeDB" id="A0A022PRX4"/>
<feature type="compositionally biased region" description="Basic and acidic residues" evidence="2">
    <location>
        <begin position="413"/>
        <end position="422"/>
    </location>
</feature>
<dbReference type="eggNOG" id="KOG2027">
    <property type="taxonomic scope" value="Eukaryota"/>
</dbReference>
<feature type="compositionally biased region" description="Basic and acidic residues" evidence="2">
    <location>
        <begin position="374"/>
        <end position="383"/>
    </location>
</feature>
<dbReference type="KEGG" id="egt:105949849"/>
<dbReference type="OMA" id="NVHPSMP"/>
<dbReference type="PANTHER" id="PTHR12161:SF14">
    <property type="entry name" value="REGULATOR OF VPS4 ACTIVITY IN THE MVB PATHWAY PROTEIN"/>
    <property type="match status" value="1"/>
</dbReference>
<organism evidence="3 4">
    <name type="scientific">Erythranthe guttata</name>
    <name type="common">Yellow monkey flower</name>
    <name type="synonym">Mimulus guttatus</name>
    <dbReference type="NCBI Taxonomy" id="4155"/>
    <lineage>
        <taxon>Eukaryota</taxon>
        <taxon>Viridiplantae</taxon>
        <taxon>Streptophyta</taxon>
        <taxon>Embryophyta</taxon>
        <taxon>Tracheophyta</taxon>
        <taxon>Spermatophyta</taxon>
        <taxon>Magnoliopsida</taxon>
        <taxon>eudicotyledons</taxon>
        <taxon>Gunneridae</taxon>
        <taxon>Pentapetalae</taxon>
        <taxon>asterids</taxon>
        <taxon>lamiids</taxon>
        <taxon>Lamiales</taxon>
        <taxon>Phrymaceae</taxon>
        <taxon>Erythranthe</taxon>
    </lineage>
</organism>
<dbReference type="InterPro" id="IPR042277">
    <property type="entry name" value="IST1-like"/>
</dbReference>
<reference evidence="3 4" key="1">
    <citation type="journal article" date="2013" name="Proc. Natl. Acad. Sci. U.S.A.">
        <title>Fine-scale variation in meiotic recombination in Mimulus inferred from population shotgun sequencing.</title>
        <authorList>
            <person name="Hellsten U."/>
            <person name="Wright K.M."/>
            <person name="Jenkins J."/>
            <person name="Shu S."/>
            <person name="Yuan Y."/>
            <person name="Wessler S.R."/>
            <person name="Schmutz J."/>
            <person name="Willis J.H."/>
            <person name="Rokhsar D.S."/>
        </authorList>
    </citation>
    <scope>NUCLEOTIDE SEQUENCE [LARGE SCALE GENOMIC DNA]</scope>
    <source>
        <strain evidence="4">cv. DUN x IM62</strain>
    </source>
</reference>
<dbReference type="OrthoDB" id="29853at2759"/>
<dbReference type="InterPro" id="IPR005061">
    <property type="entry name" value="Ist1"/>
</dbReference>
<feature type="region of interest" description="Disordered" evidence="2">
    <location>
        <begin position="496"/>
        <end position="537"/>
    </location>
</feature>
<proteinExistence type="inferred from homology"/>
<dbReference type="EMBL" id="KI632336">
    <property type="protein sequence ID" value="EYU18264.1"/>
    <property type="molecule type" value="Genomic_DNA"/>
</dbReference>